<gene>
    <name evidence="2" type="ORF">GWI33_016764</name>
</gene>
<dbReference type="Proteomes" id="UP000625711">
    <property type="component" value="Unassembled WGS sequence"/>
</dbReference>
<organism evidence="2 3">
    <name type="scientific">Rhynchophorus ferrugineus</name>
    <name type="common">Red palm weevil</name>
    <name type="synonym">Curculio ferrugineus</name>
    <dbReference type="NCBI Taxonomy" id="354439"/>
    <lineage>
        <taxon>Eukaryota</taxon>
        <taxon>Metazoa</taxon>
        <taxon>Ecdysozoa</taxon>
        <taxon>Arthropoda</taxon>
        <taxon>Hexapoda</taxon>
        <taxon>Insecta</taxon>
        <taxon>Pterygota</taxon>
        <taxon>Neoptera</taxon>
        <taxon>Endopterygota</taxon>
        <taxon>Coleoptera</taxon>
        <taxon>Polyphaga</taxon>
        <taxon>Cucujiformia</taxon>
        <taxon>Curculionidae</taxon>
        <taxon>Dryophthorinae</taxon>
        <taxon>Rhynchophorus</taxon>
    </lineage>
</organism>
<accession>A0A834M6U4</accession>
<reference evidence="2" key="1">
    <citation type="submission" date="2020-08" db="EMBL/GenBank/DDBJ databases">
        <title>Genome sequencing and assembly of the red palm weevil Rhynchophorus ferrugineus.</title>
        <authorList>
            <person name="Dias G.B."/>
            <person name="Bergman C.M."/>
            <person name="Manee M."/>
        </authorList>
    </citation>
    <scope>NUCLEOTIDE SEQUENCE</scope>
    <source>
        <strain evidence="2">AA-2017</strain>
        <tissue evidence="2">Whole larva</tissue>
    </source>
</reference>
<dbReference type="AlphaFoldDB" id="A0A834M6U4"/>
<name>A0A834M6U4_RHYFE</name>
<sequence>MSPTSIPDRIGTIGIVIRHEQHSANLTQAPRISYILSHLQISKLKPFNKQKTADMSRLLSRPLPSTSCSDQSAPEDRARGIMRIFELLSPKRDPDKNGRRARVFFCLAACEPANSNS</sequence>
<proteinExistence type="predicted"/>
<evidence type="ECO:0000313" key="2">
    <source>
        <dbReference type="EMBL" id="KAF7270256.1"/>
    </source>
</evidence>
<feature type="region of interest" description="Disordered" evidence="1">
    <location>
        <begin position="53"/>
        <end position="75"/>
    </location>
</feature>
<feature type="compositionally biased region" description="Low complexity" evidence="1">
    <location>
        <begin position="56"/>
        <end position="65"/>
    </location>
</feature>
<protein>
    <submittedName>
        <fullName evidence="2">Uncharacterized protein</fullName>
    </submittedName>
</protein>
<evidence type="ECO:0000256" key="1">
    <source>
        <dbReference type="SAM" id="MobiDB-lite"/>
    </source>
</evidence>
<dbReference type="EMBL" id="JAACXV010014118">
    <property type="protein sequence ID" value="KAF7270256.1"/>
    <property type="molecule type" value="Genomic_DNA"/>
</dbReference>
<evidence type="ECO:0000313" key="3">
    <source>
        <dbReference type="Proteomes" id="UP000625711"/>
    </source>
</evidence>
<keyword evidence="3" id="KW-1185">Reference proteome</keyword>
<comment type="caution">
    <text evidence="2">The sequence shown here is derived from an EMBL/GenBank/DDBJ whole genome shotgun (WGS) entry which is preliminary data.</text>
</comment>